<evidence type="ECO:0000256" key="14">
    <source>
        <dbReference type="PIRNR" id="PIRNR016408"/>
    </source>
</evidence>
<evidence type="ECO:0000256" key="9">
    <source>
        <dbReference type="ARBA" id="ARBA00023277"/>
    </source>
</evidence>
<dbReference type="InterPro" id="IPR005844">
    <property type="entry name" value="A-D-PHexomutase_a/b/a-I"/>
</dbReference>
<evidence type="ECO:0000256" key="6">
    <source>
        <dbReference type="ARBA" id="ARBA00022723"/>
    </source>
</evidence>
<evidence type="ECO:0000256" key="2">
    <source>
        <dbReference type="ARBA" id="ARBA00004865"/>
    </source>
</evidence>
<dbReference type="OMA" id="WEAYATK"/>
<dbReference type="InterPro" id="IPR016657">
    <property type="entry name" value="PAGM"/>
</dbReference>
<feature type="binding site" evidence="17">
    <location>
        <position position="290"/>
    </location>
    <ligand>
        <name>Mg(2+)</name>
        <dbReference type="ChEBI" id="CHEBI:18420"/>
    </ligand>
</feature>
<keyword evidence="6 14" id="KW-0479">Metal-binding</keyword>
<evidence type="ECO:0000313" key="22">
    <source>
        <dbReference type="Proteomes" id="UP001165740"/>
    </source>
</evidence>
<dbReference type="GO" id="GO:0000287">
    <property type="term" value="F:magnesium ion binding"/>
    <property type="evidence" value="ECO:0007669"/>
    <property type="project" value="InterPro"/>
</dbReference>
<dbReference type="AlphaFoldDB" id="A0A9U8E7V4"/>
<dbReference type="Pfam" id="PF21404">
    <property type="entry name" value="AMG1_III"/>
    <property type="match status" value="1"/>
</dbReference>
<dbReference type="PROSITE" id="PS00710">
    <property type="entry name" value="PGM_PMM"/>
    <property type="match status" value="1"/>
</dbReference>
<comment type="function">
    <text evidence="13">Catalyzes the conversion of GlcNAc-6-P into GlcNAc-1-P during the synthesis of uridine diphosphate/UDP-GlcNAc, which is a biosynthetic precursor of chitin and also supplies the amino sugars for N-linked oligosaccharides of glycoproteins.</text>
</comment>
<keyword evidence="5" id="KW-0597">Phosphoprotein</keyword>
<dbReference type="PIRSF" id="PIRSF016408">
    <property type="entry name" value="PAGM"/>
    <property type="match status" value="1"/>
</dbReference>
<proteinExistence type="inferred from homology"/>
<evidence type="ECO:0000313" key="23">
    <source>
        <dbReference type="RefSeq" id="XP_013077059.2"/>
    </source>
</evidence>
<dbReference type="FunFam" id="3.40.120.10:FF:000013">
    <property type="entry name" value="Phosphoacetylglucosamine mutase"/>
    <property type="match status" value="1"/>
</dbReference>
<evidence type="ECO:0000256" key="3">
    <source>
        <dbReference type="ARBA" id="ARBA00010231"/>
    </source>
</evidence>
<name>A0A9U8E7V4_BIOGL</name>
<dbReference type="GeneID" id="106063287"/>
<evidence type="ECO:0000256" key="13">
    <source>
        <dbReference type="ARBA" id="ARBA00059527"/>
    </source>
</evidence>
<evidence type="ECO:0000256" key="16">
    <source>
        <dbReference type="PIRSR" id="PIRSR016408-2"/>
    </source>
</evidence>
<feature type="active site" description="Phosphoserine intermediate" evidence="15">
    <location>
        <position position="78"/>
    </location>
</feature>
<dbReference type="Pfam" id="PF21405">
    <property type="entry name" value="AMG1_II"/>
    <property type="match status" value="1"/>
</dbReference>
<dbReference type="GO" id="GO:0004610">
    <property type="term" value="F:phosphoacetylglucosamine mutase activity"/>
    <property type="evidence" value="ECO:0007669"/>
    <property type="project" value="UniProtKB-UniRule"/>
</dbReference>
<evidence type="ECO:0000259" key="21">
    <source>
        <dbReference type="Pfam" id="PF21405"/>
    </source>
</evidence>
<evidence type="ECO:0000256" key="17">
    <source>
        <dbReference type="PIRSR" id="PIRSR016408-3"/>
    </source>
</evidence>
<dbReference type="OrthoDB" id="1928at2759"/>
<feature type="domain" description="Alpha-D-phosphohexomutase alpha/beta/alpha" evidence="19">
    <location>
        <begin position="69"/>
        <end position="98"/>
    </location>
</feature>
<feature type="binding site" evidence="16">
    <location>
        <begin position="510"/>
        <end position="514"/>
    </location>
    <ligand>
        <name>substrate</name>
    </ligand>
</feature>
<evidence type="ECO:0000256" key="4">
    <source>
        <dbReference type="ARBA" id="ARBA00012731"/>
    </source>
</evidence>
<evidence type="ECO:0000256" key="8">
    <source>
        <dbReference type="ARBA" id="ARBA00023235"/>
    </source>
</evidence>
<keyword evidence="9" id="KW-0119">Carbohydrate metabolism</keyword>
<dbReference type="PANTHER" id="PTHR45955:SF1">
    <property type="entry name" value="PHOSPHOACETYLGLUCOSAMINE MUTASE"/>
    <property type="match status" value="1"/>
</dbReference>
<dbReference type="RefSeq" id="XP_013077059.2">
    <property type="nucleotide sequence ID" value="XM_013221605.2"/>
</dbReference>
<dbReference type="PANTHER" id="PTHR45955">
    <property type="entry name" value="PHOSPHOACETYLGLUCOSAMINE MUTASE"/>
    <property type="match status" value="1"/>
</dbReference>
<feature type="binding site" evidence="16">
    <location>
        <begin position="382"/>
        <end position="384"/>
    </location>
    <ligand>
        <name>substrate</name>
    </ligand>
</feature>
<comment type="similarity">
    <text evidence="3 14">Belongs to the phosphohexose mutase family.</text>
</comment>
<feature type="binding site" description="via phosphate group" evidence="17">
    <location>
        <position position="78"/>
    </location>
    <ligand>
        <name>Mg(2+)</name>
        <dbReference type="ChEBI" id="CHEBI:18420"/>
    </ligand>
</feature>
<evidence type="ECO:0000259" key="20">
    <source>
        <dbReference type="Pfam" id="PF21404"/>
    </source>
</evidence>
<dbReference type="CDD" id="cd03086">
    <property type="entry name" value="PGM3"/>
    <property type="match status" value="1"/>
</dbReference>
<dbReference type="InterPro" id="IPR036900">
    <property type="entry name" value="A-D-PHexomutase_C_sf"/>
</dbReference>
<keyword evidence="8 14" id="KW-0413">Isomerase</keyword>
<protein>
    <recommendedName>
        <fullName evidence="4 14">Phosphoacetylglucosamine mutase</fullName>
        <shortName evidence="14">PAGM</shortName>
        <ecNumber evidence="4 14">5.4.2.3</ecNumber>
    </recommendedName>
    <alternativeName>
        <fullName evidence="12 14">Acetylglucosamine phosphomutase</fullName>
    </alternativeName>
    <alternativeName>
        <fullName evidence="11 14">N-acetylglucosamine-phosphate mutase</fullName>
    </alternativeName>
</protein>
<sequence length="554" mass="60864">MFSVKELIYIANMDIFEKAAEVGIKKHPRNLKEEVTYGTAGFRMRADSLDHIVYRMGLLSVMFSKFRSGVTGLMITASHNPEEDNGVKLIDLMGQMMPIAWEKYATSLANVSDDKLVDVLQEIAKLECIDVTKPATVSIGRDTRASSLSLSEAAVDGIEAMKGKCNDFGLLTTPQLHYIVCCQNTVGQYGEPTEEGYYKKLSAAFLTLNKNRKVINYVPELYLDLANGVGAPKLQQLCAYLGDVLKINVCNNGSGKLNYQCGADFVKVSQMQPVGLNLEPGMRCASFDGDGDRLVYYYKTSEGKFALLDGDKIATLFAAYLNDLLKSSQLKLNMGLVQTAYANGSSTNYINDVMKIPVACVPTGVKYLHHKAQDFDIGVYFEANGHGTVLFSQTAQKLIRNQASDNSLDEVTRDAAVRLATIMDLINQTVGDAISDMLVVETILASKDWTCEDWDSAYTDLPSRQIKIKVENRLLVETTDAERRTTKPAGLQEAIDEVVAGYKHGRAFARPSGTEDVVRVYAEADTQANADKLACEVGLRVYNLARGIGEKPSV</sequence>
<reference evidence="23" key="1">
    <citation type="submission" date="2025-08" db="UniProtKB">
        <authorList>
            <consortium name="RefSeq"/>
        </authorList>
    </citation>
    <scope>IDENTIFICATION</scope>
</reference>
<dbReference type="InterPro" id="IPR016055">
    <property type="entry name" value="A-D-PHexomutase_a/b/a-I/II/III"/>
</dbReference>
<keyword evidence="10" id="KW-0961">Cell wall biogenesis/degradation</keyword>
<evidence type="ECO:0000256" key="10">
    <source>
        <dbReference type="ARBA" id="ARBA00023316"/>
    </source>
</evidence>
<comment type="catalytic activity">
    <reaction evidence="1 14">
        <text>N-acetyl-alpha-D-glucosamine 1-phosphate = N-acetyl-D-glucosamine 6-phosphate</text>
        <dbReference type="Rhea" id="RHEA:23804"/>
        <dbReference type="ChEBI" id="CHEBI:57513"/>
        <dbReference type="ChEBI" id="CHEBI:57776"/>
        <dbReference type="EC" id="5.4.2.3"/>
    </reaction>
</comment>
<feature type="binding site" evidence="17">
    <location>
        <position position="288"/>
    </location>
    <ligand>
        <name>Mg(2+)</name>
        <dbReference type="ChEBI" id="CHEBI:18420"/>
    </ligand>
</feature>
<dbReference type="Pfam" id="PF02878">
    <property type="entry name" value="PGM_PMM_I"/>
    <property type="match status" value="2"/>
</dbReference>
<evidence type="ECO:0000256" key="12">
    <source>
        <dbReference type="ARBA" id="ARBA00032065"/>
    </source>
</evidence>
<evidence type="ECO:0000259" key="18">
    <source>
        <dbReference type="Pfam" id="PF00408"/>
    </source>
</evidence>
<feature type="domain" description="Phosphoacetylglucosamine mutase AMG1" evidence="21">
    <location>
        <begin position="193"/>
        <end position="295"/>
    </location>
</feature>
<evidence type="ECO:0000256" key="5">
    <source>
        <dbReference type="ARBA" id="ARBA00022553"/>
    </source>
</evidence>
<organism evidence="22 23">
    <name type="scientific">Biomphalaria glabrata</name>
    <name type="common">Bloodfluke planorb</name>
    <name type="synonym">Freshwater snail</name>
    <dbReference type="NCBI Taxonomy" id="6526"/>
    <lineage>
        <taxon>Eukaryota</taxon>
        <taxon>Metazoa</taxon>
        <taxon>Spiralia</taxon>
        <taxon>Lophotrochozoa</taxon>
        <taxon>Mollusca</taxon>
        <taxon>Gastropoda</taxon>
        <taxon>Heterobranchia</taxon>
        <taxon>Euthyneura</taxon>
        <taxon>Panpulmonata</taxon>
        <taxon>Hygrophila</taxon>
        <taxon>Lymnaeoidea</taxon>
        <taxon>Planorbidae</taxon>
        <taxon>Biomphalaria</taxon>
    </lineage>
</organism>
<gene>
    <name evidence="23" type="primary">LOC106063287</name>
</gene>
<evidence type="ECO:0000256" key="11">
    <source>
        <dbReference type="ARBA" id="ARBA00031926"/>
    </source>
</evidence>
<feature type="binding site" evidence="16">
    <location>
        <position position="519"/>
    </location>
    <ligand>
        <name>substrate</name>
    </ligand>
</feature>
<comment type="cofactor">
    <cofactor evidence="14 17">
        <name>Mg(2+)</name>
        <dbReference type="ChEBI" id="CHEBI:18420"/>
    </cofactor>
    <text evidence="14 17">Binds 1 Mg(2+) ion per subunit.</text>
</comment>
<evidence type="ECO:0000256" key="7">
    <source>
        <dbReference type="ARBA" id="ARBA00022842"/>
    </source>
</evidence>
<dbReference type="FunFam" id="3.40.120.10:FF:000023">
    <property type="entry name" value="Phosphoacetylglucosamine mutase"/>
    <property type="match status" value="1"/>
</dbReference>
<dbReference type="GO" id="GO:0006048">
    <property type="term" value="P:UDP-N-acetylglucosamine biosynthetic process"/>
    <property type="evidence" value="ECO:0007669"/>
    <property type="project" value="UniProtKB-UniRule"/>
</dbReference>
<dbReference type="Proteomes" id="UP001165740">
    <property type="component" value="Chromosome 1"/>
</dbReference>
<dbReference type="KEGG" id="bgt:106063287"/>
<dbReference type="InterPro" id="IPR049023">
    <property type="entry name" value="AMG1_II"/>
</dbReference>
<keyword evidence="22" id="KW-1185">Reference proteome</keyword>
<dbReference type="InterPro" id="IPR049022">
    <property type="entry name" value="AMG1_III"/>
</dbReference>
<dbReference type="SUPFAM" id="SSF55957">
    <property type="entry name" value="Phosphoglucomutase, C-terminal domain"/>
    <property type="match status" value="1"/>
</dbReference>
<comment type="pathway">
    <text evidence="2 14">Nucleotide-sugar biosynthesis; UDP-N-acetyl-alpha-D-glucosamine biosynthesis; N-acetyl-alpha-D-glucosamine 1-phosphate from alpha-D-glucosamine 6-phosphate (route I): step 2/2.</text>
</comment>
<feature type="domain" description="Alpha-D-phosphohexomutase C-terminal" evidence="18">
    <location>
        <begin position="492"/>
        <end position="536"/>
    </location>
</feature>
<comment type="function">
    <text evidence="14">Catalyzes the conversion of GlcNAc-6-P into GlcNAc-1-P during the synthesis of uridine diphosphate/UDP-GlcNAc, a sugar nucleotide critical to multiple glycosylation pathways including protein N- and O-glycosylation.</text>
</comment>
<evidence type="ECO:0000256" key="15">
    <source>
        <dbReference type="PIRSR" id="PIRSR016408-1"/>
    </source>
</evidence>
<dbReference type="Gene3D" id="3.40.120.10">
    <property type="entry name" value="Alpha-D-Glucose-1,6-Bisphosphate, subunit A, domain 3"/>
    <property type="match status" value="2"/>
</dbReference>
<dbReference type="GO" id="GO:0071555">
    <property type="term" value="P:cell wall organization"/>
    <property type="evidence" value="ECO:0007669"/>
    <property type="project" value="UniProtKB-KW"/>
</dbReference>
<evidence type="ECO:0000256" key="1">
    <source>
        <dbReference type="ARBA" id="ARBA00000558"/>
    </source>
</evidence>
<accession>A0A9U8E7V4</accession>
<dbReference type="FunFam" id="3.30.310.50:FF:000003">
    <property type="entry name" value="Phosphoacetylglucosamine mutase"/>
    <property type="match status" value="1"/>
</dbReference>
<dbReference type="InterPro" id="IPR016066">
    <property type="entry name" value="A-D-PHexomutase_CS"/>
</dbReference>
<dbReference type="Gene3D" id="3.30.310.50">
    <property type="entry name" value="Alpha-D-phosphohexomutase, C-terminal domain"/>
    <property type="match status" value="1"/>
</dbReference>
<feature type="binding site" evidence="17">
    <location>
        <position position="292"/>
    </location>
    <ligand>
        <name>Mg(2+)</name>
        <dbReference type="ChEBI" id="CHEBI:18420"/>
    </ligand>
</feature>
<feature type="domain" description="Alpha-D-phosphohexomutase alpha/beta/alpha" evidence="19">
    <location>
        <begin position="132"/>
        <end position="180"/>
    </location>
</feature>
<dbReference type="GO" id="GO:0005975">
    <property type="term" value="P:carbohydrate metabolic process"/>
    <property type="evidence" value="ECO:0007669"/>
    <property type="project" value="InterPro"/>
</dbReference>
<feature type="domain" description="Phosphoacetylglucosamine mutase AMG1" evidence="20">
    <location>
        <begin position="309"/>
        <end position="449"/>
    </location>
</feature>
<keyword evidence="7 14" id="KW-0460">Magnesium</keyword>
<dbReference type="Pfam" id="PF00408">
    <property type="entry name" value="PGM_PMM_IV"/>
    <property type="match status" value="1"/>
</dbReference>
<dbReference type="SUPFAM" id="SSF53738">
    <property type="entry name" value="Phosphoglucomutase, first 3 domains"/>
    <property type="match status" value="3"/>
</dbReference>
<dbReference type="EC" id="5.4.2.3" evidence="4 14"/>
<dbReference type="InterPro" id="IPR005843">
    <property type="entry name" value="A-D-PHexomutase_C"/>
</dbReference>
<evidence type="ECO:0000259" key="19">
    <source>
        <dbReference type="Pfam" id="PF02878"/>
    </source>
</evidence>